<dbReference type="SUPFAM" id="SSF46894">
    <property type="entry name" value="C-terminal effector domain of the bipartite response regulators"/>
    <property type="match status" value="1"/>
</dbReference>
<dbReference type="EMBL" id="JADKYB010000015">
    <property type="protein sequence ID" value="MBM9508039.1"/>
    <property type="molecule type" value="Genomic_DNA"/>
</dbReference>
<evidence type="ECO:0000259" key="1">
    <source>
        <dbReference type="PROSITE" id="PS50043"/>
    </source>
</evidence>
<gene>
    <name evidence="2" type="ORF">ITX44_26505</name>
</gene>
<dbReference type="Proteomes" id="UP000749040">
    <property type="component" value="Unassembled WGS sequence"/>
</dbReference>
<keyword evidence="3" id="KW-1185">Reference proteome</keyword>
<dbReference type="InterPro" id="IPR036388">
    <property type="entry name" value="WH-like_DNA-bd_sf"/>
</dbReference>
<dbReference type="InterPro" id="IPR016032">
    <property type="entry name" value="Sig_transdc_resp-reg_C-effctor"/>
</dbReference>
<reference evidence="2 3" key="1">
    <citation type="submission" date="2021-01" db="EMBL/GenBank/DDBJ databases">
        <title>Streptomyces acididurans sp. nov., isolated from a peat swamp forest soil.</title>
        <authorList>
            <person name="Chantavorakit T."/>
            <person name="Duangmal K."/>
        </authorList>
    </citation>
    <scope>NUCLEOTIDE SEQUENCE [LARGE SCALE GENOMIC DNA]</scope>
    <source>
        <strain evidence="2 3">KK5PA1</strain>
    </source>
</reference>
<dbReference type="InterPro" id="IPR051797">
    <property type="entry name" value="TrmB-like"/>
</dbReference>
<dbReference type="PANTHER" id="PTHR34293">
    <property type="entry name" value="HTH-TYPE TRANSCRIPTIONAL REGULATOR TRMBL2"/>
    <property type="match status" value="1"/>
</dbReference>
<feature type="domain" description="HTH luxR-type" evidence="1">
    <location>
        <begin position="288"/>
        <end position="353"/>
    </location>
</feature>
<dbReference type="Pfam" id="PF00196">
    <property type="entry name" value="GerE"/>
    <property type="match status" value="1"/>
</dbReference>
<organism evidence="2 3">
    <name type="scientific">Actinacidiphila acididurans</name>
    <dbReference type="NCBI Taxonomy" id="2784346"/>
    <lineage>
        <taxon>Bacteria</taxon>
        <taxon>Bacillati</taxon>
        <taxon>Actinomycetota</taxon>
        <taxon>Actinomycetes</taxon>
        <taxon>Kitasatosporales</taxon>
        <taxon>Streptomycetaceae</taxon>
        <taxon>Actinacidiphila</taxon>
    </lineage>
</organism>
<evidence type="ECO:0000313" key="3">
    <source>
        <dbReference type="Proteomes" id="UP000749040"/>
    </source>
</evidence>
<dbReference type="RefSeq" id="WP_205359901.1">
    <property type="nucleotide sequence ID" value="NZ_JADKYB010000015.1"/>
</dbReference>
<name>A0ABS2TXH6_9ACTN</name>
<proteinExistence type="predicted"/>
<comment type="caution">
    <text evidence="2">The sequence shown here is derived from an EMBL/GenBank/DDBJ whole genome shotgun (WGS) entry which is preliminary data.</text>
</comment>
<dbReference type="Gene3D" id="1.10.10.10">
    <property type="entry name" value="Winged helix-like DNA-binding domain superfamily/Winged helix DNA-binding domain"/>
    <property type="match status" value="2"/>
</dbReference>
<dbReference type="InterPro" id="IPR000792">
    <property type="entry name" value="Tscrpt_reg_LuxR_C"/>
</dbReference>
<dbReference type="CDD" id="cd06170">
    <property type="entry name" value="LuxR_C_like"/>
    <property type="match status" value="1"/>
</dbReference>
<sequence>MSVVHTPASASGRPLAVDNQVAPGAVSSLLPADDTGLRLYLTLRSHGEASPSELGTRLGIPVQEAERATLRLAKLGLVQQAESPGRVLALDPDAALMSLFESYEARVQSQIDDLERFQADAESLVHRYRPAVRREAVEVEVEVVRGQARMRFIHALNASARQDNWSMHPGPLPSAEVLESSLAQDAALIERGVRVRAVYGRSAVSGQRGRWYLAKLAGLGAEVRLAPQVPFDLMVYDAQTTLLPGDPGDPVQAPLLVLRGSRLMPSYIALYEDVWLRSIPFTSPQAPPPVAAQATTVKHPAVLQLLANGLTDDQIGRRLGISVRTVGRAVSELMEQMGALSRFQLGVIAAGHGLIQPAANSPDDLE</sequence>
<dbReference type="PROSITE" id="PS50043">
    <property type="entry name" value="HTH_LUXR_2"/>
    <property type="match status" value="1"/>
</dbReference>
<accession>A0ABS2TXH6</accession>
<dbReference type="PANTHER" id="PTHR34293:SF1">
    <property type="entry name" value="HTH-TYPE TRANSCRIPTIONAL REGULATOR TRMBL2"/>
    <property type="match status" value="1"/>
</dbReference>
<evidence type="ECO:0000313" key="2">
    <source>
        <dbReference type="EMBL" id="MBM9508039.1"/>
    </source>
</evidence>
<dbReference type="SMART" id="SM00421">
    <property type="entry name" value="HTH_LUXR"/>
    <property type="match status" value="1"/>
</dbReference>
<protein>
    <submittedName>
        <fullName evidence="2">Helix-turn-helix domain-containing protein</fullName>
    </submittedName>
</protein>